<comment type="caution">
    <text evidence="1">The sequence shown here is derived from an EMBL/GenBank/DDBJ whole genome shotgun (WGS) entry which is preliminary data.</text>
</comment>
<protein>
    <submittedName>
        <fullName evidence="1">Uncharacterized protein</fullName>
    </submittedName>
</protein>
<evidence type="ECO:0000313" key="2">
    <source>
        <dbReference type="Proteomes" id="UP001583177"/>
    </source>
</evidence>
<proteinExistence type="predicted"/>
<name>A0ABR3W1N3_9PEZI</name>
<accession>A0ABR3W1N3</accession>
<organism evidence="1 2">
    <name type="scientific">Diaporthe australafricana</name>
    <dbReference type="NCBI Taxonomy" id="127596"/>
    <lineage>
        <taxon>Eukaryota</taxon>
        <taxon>Fungi</taxon>
        <taxon>Dikarya</taxon>
        <taxon>Ascomycota</taxon>
        <taxon>Pezizomycotina</taxon>
        <taxon>Sordariomycetes</taxon>
        <taxon>Sordariomycetidae</taxon>
        <taxon>Diaporthales</taxon>
        <taxon>Diaporthaceae</taxon>
        <taxon>Diaporthe</taxon>
    </lineage>
</organism>
<reference evidence="1 2" key="1">
    <citation type="journal article" date="2024" name="IMA Fungus">
        <title>IMA Genome - F19 : A genome assembly and annotation guide to empower mycologists, including annotated draft genome sequences of Ceratocystis pirilliformis, Diaporthe australafricana, Fusarium ophioides, Paecilomyces lecythidis, and Sporothrix stenoceras.</title>
        <authorList>
            <person name="Aylward J."/>
            <person name="Wilson A.M."/>
            <person name="Visagie C.M."/>
            <person name="Spraker J."/>
            <person name="Barnes I."/>
            <person name="Buitendag C."/>
            <person name="Ceriani C."/>
            <person name="Del Mar Angel L."/>
            <person name="du Plessis D."/>
            <person name="Fuchs T."/>
            <person name="Gasser K."/>
            <person name="Kramer D."/>
            <person name="Li W."/>
            <person name="Munsamy K."/>
            <person name="Piso A."/>
            <person name="Price J.L."/>
            <person name="Sonnekus B."/>
            <person name="Thomas C."/>
            <person name="van der Nest A."/>
            <person name="van Dijk A."/>
            <person name="van Heerden A."/>
            <person name="van Vuuren N."/>
            <person name="Yilmaz N."/>
            <person name="Duong T.A."/>
            <person name="van der Merwe N.A."/>
            <person name="Wingfield M.J."/>
            <person name="Wingfield B.D."/>
        </authorList>
    </citation>
    <scope>NUCLEOTIDE SEQUENCE [LARGE SCALE GENOMIC DNA]</scope>
    <source>
        <strain evidence="1 2">CMW 18300</strain>
    </source>
</reference>
<dbReference type="Proteomes" id="UP001583177">
    <property type="component" value="Unassembled WGS sequence"/>
</dbReference>
<dbReference type="EMBL" id="JAWRVE010000179">
    <property type="protein sequence ID" value="KAL1851002.1"/>
    <property type="molecule type" value="Genomic_DNA"/>
</dbReference>
<gene>
    <name evidence="1" type="ORF">Daus18300_012736</name>
</gene>
<keyword evidence="2" id="KW-1185">Reference proteome</keyword>
<sequence length="403" mass="45724">MANIRSSTGAYPPQLILPPSVSILESFDYDMPHYDYAGKAYSASLSNFTTNTRPPRYGVQRPISTTQPAPGAQPVPNLWQDIGNRHLQRIKDNLSLILIELQPIWQQIQQTYDGTYDLAFRNASGNQAPGNFPQAHWNQMNQAQRNIVAERVGEQAGKAAVADWKRREEAILFRRVGGTTALAPYAQSWITWNFNYMMEQEHIYHRERASQHFNESDVVRTAAMYLVHPVVAAMDADQTTYGGVLLQSEDSARQVRSDMTFYRYTYQGRNRRIAVLEFKRRGVIRPNQFADAMPAAAPAFVLPGNTLFRGEAGKLMKQASAYAMRYETRHVAVCDWSYLVLCYFADMPYNAPNTIGNRVEVQIIPIGNAGPRNQLDFYNSLNSRLFRPALLGFIKHAYDNTPP</sequence>
<evidence type="ECO:0000313" key="1">
    <source>
        <dbReference type="EMBL" id="KAL1851002.1"/>
    </source>
</evidence>